<accession>A0A8S3WQY0</accession>
<dbReference type="Proteomes" id="UP000691718">
    <property type="component" value="Unassembled WGS sequence"/>
</dbReference>
<evidence type="ECO:0000313" key="2">
    <source>
        <dbReference type="EMBL" id="CAG4976885.1"/>
    </source>
</evidence>
<organism evidence="2 3">
    <name type="scientific">Parnassius apollo</name>
    <name type="common">Apollo butterfly</name>
    <name type="synonym">Papilio apollo</name>
    <dbReference type="NCBI Taxonomy" id="110799"/>
    <lineage>
        <taxon>Eukaryota</taxon>
        <taxon>Metazoa</taxon>
        <taxon>Ecdysozoa</taxon>
        <taxon>Arthropoda</taxon>
        <taxon>Hexapoda</taxon>
        <taxon>Insecta</taxon>
        <taxon>Pterygota</taxon>
        <taxon>Neoptera</taxon>
        <taxon>Endopterygota</taxon>
        <taxon>Lepidoptera</taxon>
        <taxon>Glossata</taxon>
        <taxon>Ditrysia</taxon>
        <taxon>Papilionoidea</taxon>
        <taxon>Papilionidae</taxon>
        <taxon>Parnassiinae</taxon>
        <taxon>Parnassini</taxon>
        <taxon>Parnassius</taxon>
        <taxon>Parnassius</taxon>
    </lineage>
</organism>
<evidence type="ECO:0000256" key="1">
    <source>
        <dbReference type="SAM" id="MobiDB-lite"/>
    </source>
</evidence>
<keyword evidence="3" id="KW-1185">Reference proteome</keyword>
<proteinExistence type="predicted"/>
<gene>
    <name evidence="2" type="ORF">PAPOLLO_LOCUS9321</name>
</gene>
<feature type="region of interest" description="Disordered" evidence="1">
    <location>
        <begin position="47"/>
        <end position="66"/>
    </location>
</feature>
<dbReference type="EMBL" id="CAJQZP010000692">
    <property type="protein sequence ID" value="CAG4976885.1"/>
    <property type="molecule type" value="Genomic_DNA"/>
</dbReference>
<reference evidence="2" key="1">
    <citation type="submission" date="2021-04" db="EMBL/GenBank/DDBJ databases">
        <authorList>
            <person name="Tunstrom K."/>
        </authorList>
    </citation>
    <scope>NUCLEOTIDE SEQUENCE</scope>
</reference>
<dbReference type="AlphaFoldDB" id="A0A8S3WQY0"/>
<sequence>MFMCPIMIAFPDKMPQATVFWYTVPSRSSTAASTSASNHHLRLSHNIHQRTHRRRRHSPTADSHTSTAKCLTLLQDQANTISEGLPAFGHRSIYFTCGNSILRATRTYPVRQDRQERNILVRHVPLYLIRFSPKRHVM</sequence>
<protein>
    <submittedName>
        <fullName evidence="2">(apollo) hypothetical protein</fullName>
    </submittedName>
</protein>
<evidence type="ECO:0000313" key="3">
    <source>
        <dbReference type="Proteomes" id="UP000691718"/>
    </source>
</evidence>
<dbReference type="OrthoDB" id="10046738at2759"/>
<comment type="caution">
    <text evidence="2">The sequence shown here is derived from an EMBL/GenBank/DDBJ whole genome shotgun (WGS) entry which is preliminary data.</text>
</comment>
<feature type="compositionally biased region" description="Basic residues" evidence="1">
    <location>
        <begin position="47"/>
        <end position="58"/>
    </location>
</feature>
<name>A0A8S3WQY0_PARAO</name>